<evidence type="ECO:0000256" key="2">
    <source>
        <dbReference type="ARBA" id="ARBA00010289"/>
    </source>
</evidence>
<keyword evidence="11" id="KW-1185">Reference proteome</keyword>
<evidence type="ECO:0000256" key="3">
    <source>
        <dbReference type="ARBA" id="ARBA00019622"/>
    </source>
</evidence>
<evidence type="ECO:0000256" key="7">
    <source>
        <dbReference type="ARBA" id="ARBA00032010"/>
    </source>
</evidence>
<evidence type="ECO:0000256" key="6">
    <source>
        <dbReference type="ARBA" id="ARBA00023242"/>
    </source>
</evidence>
<gene>
    <name evidence="10" type="ORF">CANVERA_P3780</name>
</gene>
<keyword evidence="6" id="KW-0539">Nucleus</keyword>
<evidence type="ECO:0000313" key="11">
    <source>
        <dbReference type="Proteomes" id="UP001152885"/>
    </source>
</evidence>
<proteinExistence type="inferred from homology"/>
<dbReference type="Proteomes" id="UP001152885">
    <property type="component" value="Unassembled WGS sequence"/>
</dbReference>
<dbReference type="Pfam" id="PF09497">
    <property type="entry name" value="Med12"/>
    <property type="match status" value="1"/>
</dbReference>
<dbReference type="PANTHER" id="PTHR46567:SF1">
    <property type="entry name" value="MEDIATOR OF RNA POLYMERASE II TRANSCRIPTION SUBUNIT 12"/>
    <property type="match status" value="1"/>
</dbReference>
<name>A0A9W4XBA8_9ASCO</name>
<evidence type="ECO:0000256" key="8">
    <source>
        <dbReference type="SAM" id="MobiDB-lite"/>
    </source>
</evidence>
<dbReference type="InterPro" id="IPR019035">
    <property type="entry name" value="Mediator_Med12"/>
</dbReference>
<dbReference type="GO" id="GO:0006357">
    <property type="term" value="P:regulation of transcription by RNA polymerase II"/>
    <property type="evidence" value="ECO:0007669"/>
    <property type="project" value="InterPro"/>
</dbReference>
<keyword evidence="4" id="KW-0805">Transcription regulation</keyword>
<accession>A0A9W4XBA8</accession>
<organism evidence="10 11">
    <name type="scientific">Candida verbasci</name>
    <dbReference type="NCBI Taxonomy" id="1227364"/>
    <lineage>
        <taxon>Eukaryota</taxon>
        <taxon>Fungi</taxon>
        <taxon>Dikarya</taxon>
        <taxon>Ascomycota</taxon>
        <taxon>Saccharomycotina</taxon>
        <taxon>Pichiomycetes</taxon>
        <taxon>Debaryomycetaceae</taxon>
        <taxon>Candida/Lodderomyces clade</taxon>
        <taxon>Candida</taxon>
    </lineage>
</organism>
<dbReference type="GO" id="GO:0003712">
    <property type="term" value="F:transcription coregulator activity"/>
    <property type="evidence" value="ECO:0007669"/>
    <property type="project" value="InterPro"/>
</dbReference>
<comment type="similarity">
    <text evidence="2">Belongs to the Mediator complex subunit 12 family.</text>
</comment>
<feature type="compositionally biased region" description="Polar residues" evidence="8">
    <location>
        <begin position="7"/>
        <end position="22"/>
    </location>
</feature>
<reference evidence="10" key="1">
    <citation type="submission" date="2022-12" db="EMBL/GenBank/DDBJ databases">
        <authorList>
            <person name="Brejova B."/>
        </authorList>
    </citation>
    <scope>NUCLEOTIDE SEQUENCE</scope>
</reference>
<feature type="domain" description="Mediator complex subunit Med12" evidence="9">
    <location>
        <begin position="146"/>
        <end position="209"/>
    </location>
</feature>
<dbReference type="PANTHER" id="PTHR46567">
    <property type="entry name" value="MEDIATOR OF RNA POLYMERASE II TRANSCRIPTION SUBUNIT 12"/>
    <property type="match status" value="1"/>
</dbReference>
<protein>
    <recommendedName>
        <fullName evidence="3">Mediator of RNA polymerase II transcription subunit 12</fullName>
    </recommendedName>
    <alternativeName>
        <fullName evidence="7">Mediator complex subunit 12</fullName>
    </alternativeName>
</protein>
<dbReference type="GO" id="GO:0016592">
    <property type="term" value="C:mediator complex"/>
    <property type="evidence" value="ECO:0007669"/>
    <property type="project" value="InterPro"/>
</dbReference>
<feature type="region of interest" description="Disordered" evidence="8">
    <location>
        <begin position="1"/>
        <end position="22"/>
    </location>
</feature>
<comment type="subcellular location">
    <subcellularLocation>
        <location evidence="1">Nucleus</location>
    </subcellularLocation>
</comment>
<feature type="region of interest" description="Disordered" evidence="8">
    <location>
        <begin position="1339"/>
        <end position="1358"/>
    </location>
</feature>
<evidence type="ECO:0000256" key="1">
    <source>
        <dbReference type="ARBA" id="ARBA00004123"/>
    </source>
</evidence>
<evidence type="ECO:0000256" key="4">
    <source>
        <dbReference type="ARBA" id="ARBA00023015"/>
    </source>
</evidence>
<evidence type="ECO:0000259" key="9">
    <source>
        <dbReference type="SMART" id="SM01281"/>
    </source>
</evidence>
<keyword evidence="5" id="KW-0804">Transcription</keyword>
<dbReference type="SMART" id="SM01281">
    <property type="entry name" value="Med12"/>
    <property type="match status" value="1"/>
</dbReference>
<dbReference type="EMBL" id="CANTUO010000004">
    <property type="protein sequence ID" value="CAI5759270.1"/>
    <property type="molecule type" value="Genomic_DNA"/>
</dbReference>
<evidence type="ECO:0000313" key="10">
    <source>
        <dbReference type="EMBL" id="CAI5759270.1"/>
    </source>
</evidence>
<sequence>MSKPRSRNTLLSSQNRSSYTNSNKDEILSMKYSMIKPDLPIYPLNDEISNQELTYPDFMPWKDHTKINKESEDSSQNNSSSYLNKGYFEVPQVANEYYSARNLIGATAFVSTDNCNNVLKELSQHLTNAYKTRNEIINKIKFDSNHFRVPARVTLTASKKELWLKDLSNSNVPLKKIAEKIPHGIRNKILIEFVCVKFVPINRALWFTKSVLYGELLSSRKKHQSKFTSTESIEKFEIHWLQEWTQQVVDYVYKFSKESTTITTNDKKDQYMKKLSYLITYLSSLYVESLVDKSYFLTLLLKFLREGLPLSSKNVSELVNSENEKQAWEDEIDLNFGQRLVAITLIKVFWNEMIKYDYLLKELGELLLLNYFFINKVSDNKLSLPENLKYNILKSISILIIYLFKFNTNAFIISSSWLIVGNSLVEILLEDSLNKSEKEQEIISKQLEIIKYRNESLILNTRQSSTEEPIFMKRKSEDVLKILENLDNLKLTEEFTSLIKPTNLKRTKTNWKLDLKITLFWCITPWRTSEQSNESILIICNFLKKNIQLKINSKSLKQEFENEILDIIYHIVETHEEIKLDQHKLYVLMNELYHLNIISIGSYLRRLIASGVFYTAPGEVQDLENLPNTVKLHLDVLKNLPIMNNRQCDSILKKWSSSKFDLKEMITSCQTHVQTEILDKIFTSKFDSPLSESFVNYTLSLNVGLRFYLINWLTNEFRDKVRKSSKLLHLSHVQIANLYNFYAICDNLTVFFKSIIQTILKNESKLVIYYLDSLYLISRLVLSHFKLIKSIPSNSPNQEASTGFEIFKLLIQNYKDLSTREYDYFNFNQVWNFIDSVIEKNSTAHKPVESKTSKKVLENLLSKNTMETPMQINTTTYTQEHNNKSSEYRYSSDDFRNDLENLKKITPSPLTQDEKEEDVQLNTDLDLHQQLSGLFDGTLERTEAEETVKIKILKSTIASINLDNPIASTEILHEFLGTTLNSDADFQQKKVFIEKLIVYDIFQVEDLIKLDFKNLNYAILLNDGDDNLTPSQNVLLKITISLFHEKNFNEVMSILVHGILNDNLLQNYQSKVFQWLQKTISTSNCQLYDQLFSKLNKETSIFILSKLFLLNDEQISTIDDFKTHFSSINEFNFSICQVLLNVVIRSVDELESFVNNLLHHISFNFSSHNSYFGELFNLLSWEYKVTGLKVLENVFFNSVKFHECSVSLKIKNVNILPPLNDYFHKVLSSSVNLINDSGILDNLSTFTNSLLQLLNTPNLSDATDISTTITIFIRILIIHKETICDVIYNGNGDQTVANFVKQLVDLLNTDFFNQHEKLKILLYDLLLLMKATLTTNLTHEPDNKLEGTSPESTDDNLKNDTISRSSLQVLFDLPKPVEENPFKNYRSDMIKCSIMLDEDELKYGGDVSIFNESGLILKNMKINNAINDSFVSNIVTDSRSNEDDKSFKSITKKYFKITSFQILEDSSQSLNDGCLNLQLFDAYVTKENPQ</sequence>
<evidence type="ECO:0000256" key="5">
    <source>
        <dbReference type="ARBA" id="ARBA00023163"/>
    </source>
</evidence>
<dbReference type="OrthoDB" id="20828at2759"/>
<comment type="caution">
    <text evidence="10">The sequence shown here is derived from an EMBL/GenBank/DDBJ whole genome shotgun (WGS) entry which is preliminary data.</text>
</comment>